<organism evidence="1 2">
    <name type="scientific">Butyrivibrio hungatei DSM 14810</name>
    <dbReference type="NCBI Taxonomy" id="1121132"/>
    <lineage>
        <taxon>Bacteria</taxon>
        <taxon>Bacillati</taxon>
        <taxon>Bacillota</taxon>
        <taxon>Clostridia</taxon>
        <taxon>Lachnospirales</taxon>
        <taxon>Lachnospiraceae</taxon>
        <taxon>Butyrivibrio</taxon>
    </lineage>
</organism>
<dbReference type="GO" id="GO:0003700">
    <property type="term" value="F:DNA-binding transcription factor activity"/>
    <property type="evidence" value="ECO:0007669"/>
    <property type="project" value="InterPro"/>
</dbReference>
<accession>A0A1M7SUC5</accession>
<protein>
    <submittedName>
        <fullName evidence="1">DNA-directed RNA polymerase specialized sigma subunit, sigma24 family</fullName>
    </submittedName>
</protein>
<dbReference type="InterPro" id="IPR013325">
    <property type="entry name" value="RNA_pol_sigma_r2"/>
</dbReference>
<gene>
    <name evidence="1" type="ORF">SAMN02745247_02443</name>
</gene>
<evidence type="ECO:0000313" key="2">
    <source>
        <dbReference type="Proteomes" id="UP000184097"/>
    </source>
</evidence>
<keyword evidence="1" id="KW-0240">DNA-directed RNA polymerase</keyword>
<proteinExistence type="predicted"/>
<keyword evidence="1" id="KW-0804">Transcription</keyword>
<sequence>MNSYASIITSCKSKDGQGFLLLAEKFSPLIKKYTRLLYKNEAEDVKQEMLLALWEASQKIEKYDNEGECTRYFFNALKCKFLELYRKSKNENETSFLLDDSIMENEQSEEHLKYAYANLKQDIIFVLSNYPTVVKDMCLKMIFNDMSDSEIAKNYHVSRQYANRIRRNFRKDMSIFWEV</sequence>
<dbReference type="GO" id="GO:0000428">
    <property type="term" value="C:DNA-directed RNA polymerase complex"/>
    <property type="evidence" value="ECO:0007669"/>
    <property type="project" value="UniProtKB-KW"/>
</dbReference>
<reference evidence="1 2" key="1">
    <citation type="submission" date="2016-12" db="EMBL/GenBank/DDBJ databases">
        <authorList>
            <person name="Song W.-J."/>
            <person name="Kurnit D.M."/>
        </authorList>
    </citation>
    <scope>NUCLEOTIDE SEQUENCE [LARGE SCALE GENOMIC DNA]</scope>
    <source>
        <strain evidence="1 2">DSM 14810</strain>
    </source>
</reference>
<dbReference type="GO" id="GO:0006352">
    <property type="term" value="P:DNA-templated transcription initiation"/>
    <property type="evidence" value="ECO:0007669"/>
    <property type="project" value="InterPro"/>
</dbReference>
<name>A0A1M7SUC5_9FIRM</name>
<dbReference type="RefSeq" id="WP_072704557.1">
    <property type="nucleotide sequence ID" value="NZ_FRDH01000010.1"/>
</dbReference>
<evidence type="ECO:0000313" key="1">
    <source>
        <dbReference type="EMBL" id="SHN61986.1"/>
    </source>
</evidence>
<dbReference type="Proteomes" id="UP000184097">
    <property type="component" value="Unassembled WGS sequence"/>
</dbReference>
<dbReference type="Gene3D" id="1.10.1740.10">
    <property type="match status" value="1"/>
</dbReference>
<dbReference type="SUPFAM" id="SSF88946">
    <property type="entry name" value="Sigma2 domain of RNA polymerase sigma factors"/>
    <property type="match status" value="1"/>
</dbReference>
<dbReference type="AlphaFoldDB" id="A0A1M7SUC5"/>
<dbReference type="EMBL" id="FRDH01000010">
    <property type="protein sequence ID" value="SHN61986.1"/>
    <property type="molecule type" value="Genomic_DNA"/>
</dbReference>